<keyword evidence="5 7" id="KW-0472">Membrane</keyword>
<keyword evidence="3 7" id="KW-0812">Transmembrane</keyword>
<comment type="function">
    <text evidence="7">Choline transporter.</text>
</comment>
<evidence type="ECO:0000256" key="3">
    <source>
        <dbReference type="ARBA" id="ARBA00022692"/>
    </source>
</evidence>
<evidence type="ECO:0000256" key="6">
    <source>
        <dbReference type="ARBA" id="ARBA00023180"/>
    </source>
</evidence>
<feature type="transmembrane region" description="Helical" evidence="7">
    <location>
        <begin position="557"/>
        <end position="579"/>
    </location>
</feature>
<dbReference type="GO" id="GO:0022857">
    <property type="term" value="F:transmembrane transporter activity"/>
    <property type="evidence" value="ECO:0007669"/>
    <property type="project" value="UniProtKB-UniRule"/>
</dbReference>
<feature type="transmembrane region" description="Helical" evidence="7">
    <location>
        <begin position="209"/>
        <end position="231"/>
    </location>
</feature>
<feature type="transmembrane region" description="Helical" evidence="7">
    <location>
        <begin position="520"/>
        <end position="545"/>
    </location>
</feature>
<comment type="similarity">
    <text evidence="2 7">Belongs to the CTL (choline transporter-like) family.</text>
</comment>
<evidence type="ECO:0000256" key="1">
    <source>
        <dbReference type="ARBA" id="ARBA00004141"/>
    </source>
</evidence>
<evidence type="ECO:0000256" key="2">
    <source>
        <dbReference type="ARBA" id="ARBA00007168"/>
    </source>
</evidence>
<feature type="transmembrane region" description="Helical" evidence="7">
    <location>
        <begin position="425"/>
        <end position="445"/>
    </location>
</feature>
<dbReference type="PANTHER" id="PTHR12385">
    <property type="entry name" value="CHOLINE TRANSPORTER-LIKE (SLC FAMILY 44)"/>
    <property type="match status" value="1"/>
</dbReference>
<feature type="non-terminal residue" evidence="8">
    <location>
        <position position="1"/>
    </location>
</feature>
<evidence type="ECO:0000256" key="4">
    <source>
        <dbReference type="ARBA" id="ARBA00022989"/>
    </source>
</evidence>
<dbReference type="EMBL" id="HACM01003603">
    <property type="protein sequence ID" value="CRZ04045.1"/>
    <property type="molecule type" value="Transcribed_RNA"/>
</dbReference>
<keyword evidence="6" id="KW-0325">Glycoprotein</keyword>
<proteinExistence type="inferred from homology"/>
<feature type="transmembrane region" description="Helical" evidence="7">
    <location>
        <begin position="182"/>
        <end position="203"/>
    </location>
</feature>
<comment type="subcellular location">
    <subcellularLocation>
        <location evidence="7">Cell membrane</location>
        <topology evidence="7">Multi-pass membrane protein</topology>
    </subcellularLocation>
    <subcellularLocation>
        <location evidence="1">Membrane</location>
        <topology evidence="1">Multi-pass membrane protein</topology>
    </subcellularLocation>
</comment>
<dbReference type="GO" id="GO:0005886">
    <property type="term" value="C:plasma membrane"/>
    <property type="evidence" value="ECO:0007669"/>
    <property type="project" value="UniProtKB-SubCell"/>
</dbReference>
<sequence length="641" mass="70656">LTWFSAGSRSRVWICQMGNCLGLSFSSSAQGTPLPKIKTKGRGCTDVPFLLLFLGSWAAIWVIFSLALKSHANPDRLVRGVDYADRICGVDKDVVDKPYAVWPGLPGDPHLGADARSFNALYNIKICVADCAETQTSKVISPYTSKKFMYYCIPVSLPEGFEDSFNSESQQASRAFGDLRTAWVLILACGAGAVVLSFAFALICKRFAGVLVWVTILSIIAGGVLVSYTLLNKSREIEASNTNTDRAKSLKIMGAVAAVVTFLFCCVILFLRKRIQIAIEVIKESSKVITDVPSMVFFPLLPLALSLLYFVFWVYVAIFVFSVQVLKAAQPIPSALQPYTGNATTYLDRTFDKKMQRSLIYHFFHLLWNIQFLVYFAYLCIAGVVADWYFTPYSSTGTKKFGQADTDLKSGMVRRSFGRTFGNHIGTVAFGALIIAVIQFIRVVVTYLQKQSKRQNNQIQKAIFCCVQCCLKCVQCCVDKVSKNAYVFVAIYGDAFCPSAAASFSLVWRNLVRVAAVSLVGNFIVLLGKVLVSFISAGIAAIVLIKLTYYGDQIASPILPIFVVFCLAYLVSSLFMIVYETTTDTIFLCFLIDEENNKNGVMLASKSLQSIINANAEASKKVADEINDLAKAHNRTLPPTL</sequence>
<dbReference type="InterPro" id="IPR007603">
    <property type="entry name" value="Choline_transptr-like"/>
</dbReference>
<feature type="transmembrane region" description="Helical" evidence="7">
    <location>
        <begin position="485"/>
        <end position="508"/>
    </location>
</feature>
<dbReference type="Pfam" id="PF04515">
    <property type="entry name" value="Choline_transpo"/>
    <property type="match status" value="1"/>
</dbReference>
<dbReference type="PANTHER" id="PTHR12385:SF14">
    <property type="entry name" value="CHOLINE TRANSPORTER-LIKE 2"/>
    <property type="match status" value="1"/>
</dbReference>
<feature type="transmembrane region" description="Helical" evidence="7">
    <location>
        <begin position="47"/>
        <end position="68"/>
    </location>
</feature>
<evidence type="ECO:0000256" key="5">
    <source>
        <dbReference type="ARBA" id="ARBA00023136"/>
    </source>
</evidence>
<feature type="transmembrane region" description="Helical" evidence="7">
    <location>
        <begin position="359"/>
        <end position="386"/>
    </location>
</feature>
<feature type="transmembrane region" description="Helical" evidence="7">
    <location>
        <begin position="252"/>
        <end position="271"/>
    </location>
</feature>
<name>A0A0H5QPJ7_9EUKA</name>
<protein>
    <recommendedName>
        <fullName evidence="7">Choline transporter-like protein</fullName>
    </recommendedName>
</protein>
<evidence type="ECO:0000313" key="8">
    <source>
        <dbReference type="EMBL" id="CRZ04045.1"/>
    </source>
</evidence>
<organism evidence="8">
    <name type="scientific">Spongospora subterranea</name>
    <dbReference type="NCBI Taxonomy" id="70186"/>
    <lineage>
        <taxon>Eukaryota</taxon>
        <taxon>Sar</taxon>
        <taxon>Rhizaria</taxon>
        <taxon>Endomyxa</taxon>
        <taxon>Phytomyxea</taxon>
        <taxon>Plasmodiophorida</taxon>
        <taxon>Plasmodiophoridae</taxon>
        <taxon>Spongospora</taxon>
    </lineage>
</organism>
<keyword evidence="4 7" id="KW-1133">Transmembrane helix</keyword>
<dbReference type="AlphaFoldDB" id="A0A0H5QPJ7"/>
<accession>A0A0H5QPJ7</accession>
<feature type="transmembrane region" description="Helical" evidence="7">
    <location>
        <begin position="296"/>
        <end position="321"/>
    </location>
</feature>
<evidence type="ECO:0000256" key="7">
    <source>
        <dbReference type="RuleBase" id="RU368066"/>
    </source>
</evidence>
<reference evidence="8" key="1">
    <citation type="submission" date="2015-04" db="EMBL/GenBank/DDBJ databases">
        <title>The genome sequence of the plant pathogenic Rhizarian Plasmodiophora brassicae reveals insights in its biotrophic life cycle and the origin of chitin synthesis.</title>
        <authorList>
            <person name="Schwelm A."/>
            <person name="Fogelqvist J."/>
            <person name="Knaust A."/>
            <person name="Julke S."/>
            <person name="Lilja T."/>
            <person name="Dhandapani V."/>
            <person name="Bonilla-Rosso G."/>
            <person name="Karlsson M."/>
            <person name="Shevchenko A."/>
            <person name="Choi S.R."/>
            <person name="Kim H.G."/>
            <person name="Park J.Y."/>
            <person name="Lim Y.P."/>
            <person name="Ludwig-Muller J."/>
            <person name="Dixelius C."/>
        </authorList>
    </citation>
    <scope>NUCLEOTIDE SEQUENCE</scope>
    <source>
        <tissue evidence="8">Potato root galls</tissue>
    </source>
</reference>